<accession>A0A820P444</accession>
<gene>
    <name evidence="2" type="ORF">KXQ929_LOCUS50889</name>
</gene>
<dbReference type="Proteomes" id="UP000663868">
    <property type="component" value="Unassembled WGS sequence"/>
</dbReference>
<proteinExistence type="predicted"/>
<feature type="region of interest" description="Disordered" evidence="1">
    <location>
        <begin position="14"/>
        <end position="70"/>
    </location>
</feature>
<sequence length="141" mass="15951">MDFGSKYVYKYAQSESESVSDDDDNDVLGNDADQLFRPQAQSRNIERRPQHQVVSMPDKTAVVSQKRKRLRKPDTNVLSITFNKLLQPGEMHAGDPVYSTECTAIASHLSKIQVDKKGSTTSNDTESKWRCEFCPHINTVD</sequence>
<dbReference type="EMBL" id="CAJOBB010024155">
    <property type="protein sequence ID" value="CAF4398598.1"/>
    <property type="molecule type" value="Genomic_DNA"/>
</dbReference>
<dbReference type="AlphaFoldDB" id="A0A820P444"/>
<evidence type="ECO:0000313" key="2">
    <source>
        <dbReference type="EMBL" id="CAF4398598.1"/>
    </source>
</evidence>
<evidence type="ECO:0000313" key="3">
    <source>
        <dbReference type="Proteomes" id="UP000663868"/>
    </source>
</evidence>
<evidence type="ECO:0000256" key="1">
    <source>
        <dbReference type="SAM" id="MobiDB-lite"/>
    </source>
</evidence>
<organism evidence="2 3">
    <name type="scientific">Adineta steineri</name>
    <dbReference type="NCBI Taxonomy" id="433720"/>
    <lineage>
        <taxon>Eukaryota</taxon>
        <taxon>Metazoa</taxon>
        <taxon>Spiralia</taxon>
        <taxon>Gnathifera</taxon>
        <taxon>Rotifera</taxon>
        <taxon>Eurotatoria</taxon>
        <taxon>Bdelloidea</taxon>
        <taxon>Adinetida</taxon>
        <taxon>Adinetidae</taxon>
        <taxon>Adineta</taxon>
    </lineage>
</organism>
<reference evidence="2" key="1">
    <citation type="submission" date="2021-02" db="EMBL/GenBank/DDBJ databases">
        <authorList>
            <person name="Nowell W R."/>
        </authorList>
    </citation>
    <scope>NUCLEOTIDE SEQUENCE</scope>
</reference>
<comment type="caution">
    <text evidence="2">The sequence shown here is derived from an EMBL/GenBank/DDBJ whole genome shotgun (WGS) entry which is preliminary data.</text>
</comment>
<name>A0A820P444_9BILA</name>
<protein>
    <submittedName>
        <fullName evidence="2">Uncharacterized protein</fullName>
    </submittedName>
</protein>
<feature type="non-terminal residue" evidence="2">
    <location>
        <position position="141"/>
    </location>
</feature>